<feature type="region of interest" description="Disordered" evidence="1">
    <location>
        <begin position="615"/>
        <end position="635"/>
    </location>
</feature>
<dbReference type="Proteomes" id="UP000010798">
    <property type="component" value="Chromosome"/>
</dbReference>
<feature type="domain" description="DUF11" evidence="2">
    <location>
        <begin position="999"/>
        <end position="1113"/>
    </location>
</feature>
<dbReference type="KEGG" id="saci:Sinac_7495"/>
<organism evidence="3 4">
    <name type="scientific">Singulisphaera acidiphila (strain ATCC BAA-1392 / DSM 18658 / VKM B-2454 / MOB10)</name>
    <dbReference type="NCBI Taxonomy" id="886293"/>
    <lineage>
        <taxon>Bacteria</taxon>
        <taxon>Pseudomonadati</taxon>
        <taxon>Planctomycetota</taxon>
        <taxon>Planctomycetia</taxon>
        <taxon>Isosphaerales</taxon>
        <taxon>Isosphaeraceae</taxon>
        <taxon>Singulisphaera</taxon>
    </lineage>
</organism>
<dbReference type="PANTHER" id="PTHR34819:SF3">
    <property type="entry name" value="CELL SURFACE PROTEIN"/>
    <property type="match status" value="1"/>
</dbReference>
<gene>
    <name evidence="3" type="ordered locus">Sinac_7495</name>
</gene>
<feature type="domain" description="DUF11" evidence="2">
    <location>
        <begin position="638"/>
        <end position="751"/>
    </location>
</feature>
<feature type="compositionally biased region" description="Polar residues" evidence="1">
    <location>
        <begin position="623"/>
        <end position="635"/>
    </location>
</feature>
<dbReference type="InterPro" id="IPR047589">
    <property type="entry name" value="DUF11_rpt"/>
</dbReference>
<dbReference type="AlphaFoldDB" id="L0DQ72"/>
<dbReference type="OrthoDB" id="254354at2"/>
<feature type="domain" description="DUF11" evidence="2">
    <location>
        <begin position="757"/>
        <end position="871"/>
    </location>
</feature>
<dbReference type="HOGENOM" id="CLU_264173_0_0_0"/>
<evidence type="ECO:0000256" key="1">
    <source>
        <dbReference type="SAM" id="MobiDB-lite"/>
    </source>
</evidence>
<evidence type="ECO:0000259" key="2">
    <source>
        <dbReference type="Pfam" id="PF01345"/>
    </source>
</evidence>
<sequence>MGRQFPLGWFDRPSATSASRVARRTQALRRASRVWLEELEGRIAPAVITPFTARFSANDTGDILFAANTLMTAPASDPGAAAAQAGIGTALNNNNFSMVYVDVDSDPTTFNSSRADLHLPVGATVLFAGLYWGADSSSELRTQSLLQTPTSNGYLPIKGALVGANGGDYQSFADVTSLVQNAGSGTYGVANVQASTGSDKQAGWALVVAFRDPAAPPRNLTVFDGFAVVRSSPTPDRNVDIPISGFQTPLAGPVNAKIGVVAYEGDRGSTGDTLRLNGTALSDSQNPRDNFFNSSISYLGQAVNTKSPNYLNQLGFDADIVQAPAGAIPNGATNATVTLNTGGETYFPGVVTTAIDLFAPKLQSTKTVTDLNGGFALQGDILEYSVTVENTGGDIAANVFLTDAIPANTTYIPGSLQIVSGANSGAKSDGEGDDQAEFDAVNNRVAFRLGAGASFASGGTLAIGETTTIRFRVQINQNAPNSIMIANQAAITATGATGNFTVTSSSTEAQVVIPPAADLVVTKSVDNPTPNAGDVSTFTVTLTNNGPTGSTGVQVSDPLPAGLEFVEATPSQGTYDSATGLWDVGALANGQVVTLVLKARTTTFAVVSNVATVTASDVPDPDPSNNSASTSVSPQVTDLAITKTVDNPTPNAGEIVTFTITLTNNGPVDSTGVKVSDPLLPGLEFVGATPSQGTYDSATGLWDVGALANGQVVTLVLQARTTFAVVSNVATVTASDVPDPDLSNNSASTSVSPQATDLAITKSVDNPTPNAGEVLTFTVTLTNKGPVGSTGIQVSDPLPAGLEFVGATPSQGTYNSVTGLWDVGVLANGQVVTLVLQARVTTFAVVSNVASVTASAVPDPDSSNNSASTSVSPRVTDLAITKTVNNPAPFLGDNVVFTLSVLNNGPSAATGVVVQDLLPAGLTFVSASGNGTYDPTTGQWFIGNLALGASTQLLITAWVTSLASEQNVAVIQKLDQFDIVPNNNLASIGVNPQAPLVADLEVVKTIDDPTPTLGDMITITDTLTNNGPSAATGVVVQDMLPDGLTLISAQPSVGTYDPASGLWSIPELSGGQSVTLTITALVTSPGTLNSVVTVTQSDQSDPIASNNVAVVTVTVAAPIPPPVVVSLVRQGVHAQPTQLVLGFSEALDAARAEELSQYRLVLIAHGGRLRRPVALRNASYDAVTHTVTLHPTRLLPLRWQYSLTVRGDSPQGLTSATGVFLDGNRDGVPGGNYSQTFGREILTRSNRRGHLLGTAGGHRMRPGFARPK</sequence>
<dbReference type="Gene3D" id="2.60.40.1170">
    <property type="entry name" value="Mu homology domain, subdomain B"/>
    <property type="match status" value="1"/>
</dbReference>
<keyword evidence="4" id="KW-1185">Reference proteome</keyword>
<dbReference type="InterPro" id="IPR051172">
    <property type="entry name" value="Chlamydia_OmcB"/>
</dbReference>
<dbReference type="InterPro" id="IPR008966">
    <property type="entry name" value="Adhesion_dom_sf"/>
</dbReference>
<dbReference type="Gene3D" id="2.60.40.740">
    <property type="match status" value="1"/>
</dbReference>
<dbReference type="Pfam" id="PF01345">
    <property type="entry name" value="DUF11"/>
    <property type="match status" value="5"/>
</dbReference>
<dbReference type="EMBL" id="CP003364">
    <property type="protein sequence ID" value="AGA31529.1"/>
    <property type="molecule type" value="Genomic_DNA"/>
</dbReference>
<dbReference type="InterPro" id="IPR001434">
    <property type="entry name" value="OmcB-like_DUF11"/>
</dbReference>
<dbReference type="SUPFAM" id="SSF49401">
    <property type="entry name" value="Bacterial adhesins"/>
    <property type="match status" value="1"/>
</dbReference>
<dbReference type="PANTHER" id="PTHR34819">
    <property type="entry name" value="LARGE CYSTEINE-RICH PERIPLASMIC PROTEIN OMCB"/>
    <property type="match status" value="1"/>
</dbReference>
<protein>
    <submittedName>
        <fullName evidence="3">Conserved repeat protein</fullName>
    </submittedName>
</protein>
<dbReference type="InterPro" id="IPR013783">
    <property type="entry name" value="Ig-like_fold"/>
</dbReference>
<evidence type="ECO:0000313" key="4">
    <source>
        <dbReference type="Proteomes" id="UP000010798"/>
    </source>
</evidence>
<dbReference type="NCBIfam" id="TIGR01451">
    <property type="entry name" value="B_ant_repeat"/>
    <property type="match status" value="6"/>
</dbReference>
<feature type="domain" description="DUF11" evidence="2">
    <location>
        <begin position="877"/>
        <end position="988"/>
    </location>
</feature>
<accession>L0DQ72</accession>
<feature type="domain" description="DUF11" evidence="2">
    <location>
        <begin position="518"/>
        <end position="632"/>
    </location>
</feature>
<dbReference type="eggNOG" id="COG1361">
    <property type="taxonomic scope" value="Bacteria"/>
</dbReference>
<dbReference type="Gene3D" id="2.60.40.10">
    <property type="entry name" value="Immunoglobulins"/>
    <property type="match status" value="4"/>
</dbReference>
<evidence type="ECO:0000313" key="3">
    <source>
        <dbReference type="EMBL" id="AGA31529.1"/>
    </source>
</evidence>
<dbReference type="STRING" id="886293.Sinac_7495"/>
<name>L0DQ72_SINAD</name>
<reference evidence="3 4" key="1">
    <citation type="submission" date="2012-02" db="EMBL/GenBank/DDBJ databases">
        <title>Complete sequence of chromosome of Singulisphaera acidiphila DSM 18658.</title>
        <authorList>
            <consortium name="US DOE Joint Genome Institute (JGI-PGF)"/>
            <person name="Lucas S."/>
            <person name="Copeland A."/>
            <person name="Lapidus A."/>
            <person name="Glavina del Rio T."/>
            <person name="Dalin E."/>
            <person name="Tice H."/>
            <person name="Bruce D."/>
            <person name="Goodwin L."/>
            <person name="Pitluck S."/>
            <person name="Peters L."/>
            <person name="Ovchinnikova G."/>
            <person name="Chertkov O."/>
            <person name="Kyrpides N."/>
            <person name="Mavromatis K."/>
            <person name="Ivanova N."/>
            <person name="Brettin T."/>
            <person name="Detter J.C."/>
            <person name="Han C."/>
            <person name="Larimer F."/>
            <person name="Land M."/>
            <person name="Hauser L."/>
            <person name="Markowitz V."/>
            <person name="Cheng J.-F."/>
            <person name="Hugenholtz P."/>
            <person name="Woyke T."/>
            <person name="Wu D."/>
            <person name="Tindall B."/>
            <person name="Pomrenke H."/>
            <person name="Brambilla E."/>
            <person name="Klenk H.-P."/>
            <person name="Eisen J.A."/>
        </authorList>
    </citation>
    <scope>NUCLEOTIDE SEQUENCE [LARGE SCALE GENOMIC DNA]</scope>
    <source>
        <strain evidence="4">ATCC BAA-1392 / DSM 18658 / VKM B-2454 / MOB10</strain>
    </source>
</reference>
<dbReference type="RefSeq" id="WP_015250594.1">
    <property type="nucleotide sequence ID" value="NC_019892.1"/>
</dbReference>
<dbReference type="eggNOG" id="COG4655">
    <property type="taxonomic scope" value="Bacteria"/>
</dbReference>
<proteinExistence type="predicted"/>